<dbReference type="InterPro" id="IPR001296">
    <property type="entry name" value="Glyco_trans_1"/>
</dbReference>
<evidence type="ECO:0000259" key="1">
    <source>
        <dbReference type="Pfam" id="PF00534"/>
    </source>
</evidence>
<comment type="caution">
    <text evidence="2">The sequence shown here is derived from an EMBL/GenBank/DDBJ whole genome shotgun (WGS) entry which is preliminary data.</text>
</comment>
<dbReference type="Pfam" id="PF00534">
    <property type="entry name" value="Glycos_transf_1"/>
    <property type="match status" value="1"/>
</dbReference>
<evidence type="ECO:0000313" key="3">
    <source>
        <dbReference type="Proteomes" id="UP000256305"/>
    </source>
</evidence>
<dbReference type="Proteomes" id="UP000256305">
    <property type="component" value="Unassembled WGS sequence"/>
</dbReference>
<feature type="domain" description="Glycosyl transferase family 1" evidence="1">
    <location>
        <begin position="169"/>
        <end position="322"/>
    </location>
</feature>
<sequence length="359" mass="42632">MKVGLILPANILHAPYLEYYTEVLDYNDIEYNIIYWNKANITEKVEKSTSFDYFCSYNSSNAKKVIGYYLFSKFVINNIKKHKYDKLIVLVPQIAIFLANFLKKHYKNNYILDIRDYSKMNRLAKKYYSVIKNSSFTVISSEGYKKWLPTFDRYVISHNVFLKRLQEEEELNFDLKNKDDIVISNIGSIRHYDENIKVMNHFKNSERICLRYIGTGICEKDLEKYSQKNKIDNVYFHGRYNRNEEMNFYYSSDLINLIMPTNDMGPKTLMANRFYNACISKRPVIISNNSYMSRLVEEYNLGLVIDVDADDLEDKVNRFIESFDYQTYQLGCKKFLSRVQIEEEKFENSLKQFLAIEGS</sequence>
<dbReference type="AlphaFoldDB" id="A0A3E0J746"/>
<dbReference type="SUPFAM" id="SSF53756">
    <property type="entry name" value="UDP-Glycosyltransferase/glycogen phosphorylase"/>
    <property type="match status" value="1"/>
</dbReference>
<name>A0A3E0J746_9BACI</name>
<dbReference type="RefSeq" id="WP_115823867.1">
    <property type="nucleotide sequence ID" value="NZ_QUAE01000009.1"/>
</dbReference>
<accession>A0A3E0J746</accession>
<dbReference type="Gene3D" id="3.40.50.2000">
    <property type="entry name" value="Glycogen Phosphorylase B"/>
    <property type="match status" value="1"/>
</dbReference>
<reference evidence="2 3" key="1">
    <citation type="submission" date="2018-08" db="EMBL/GenBank/DDBJ databases">
        <title>Genome sequence of Halobacillus trueperi KCTC 3686.</title>
        <authorList>
            <person name="Cho K.H."/>
            <person name="Kwak M.-J."/>
            <person name="Kim B.-Y."/>
            <person name="Chun J."/>
        </authorList>
    </citation>
    <scope>NUCLEOTIDE SEQUENCE [LARGE SCALE GENOMIC DNA]</scope>
    <source>
        <strain evidence="2 3">KCTC 3686</strain>
    </source>
</reference>
<gene>
    <name evidence="2" type="ORF">DYE48_12085</name>
</gene>
<dbReference type="GO" id="GO:0016757">
    <property type="term" value="F:glycosyltransferase activity"/>
    <property type="evidence" value="ECO:0007669"/>
    <property type="project" value="InterPro"/>
</dbReference>
<protein>
    <submittedName>
        <fullName evidence="2">Glycosyltransferase</fullName>
    </submittedName>
</protein>
<dbReference type="EMBL" id="QUAE01000009">
    <property type="protein sequence ID" value="REJ08766.1"/>
    <property type="molecule type" value="Genomic_DNA"/>
</dbReference>
<keyword evidence="2" id="KW-0808">Transferase</keyword>
<evidence type="ECO:0000313" key="2">
    <source>
        <dbReference type="EMBL" id="REJ08766.1"/>
    </source>
</evidence>
<organism evidence="2 3">
    <name type="scientific">Halobacillus trueperi</name>
    <dbReference type="NCBI Taxonomy" id="156205"/>
    <lineage>
        <taxon>Bacteria</taxon>
        <taxon>Bacillati</taxon>
        <taxon>Bacillota</taxon>
        <taxon>Bacilli</taxon>
        <taxon>Bacillales</taxon>
        <taxon>Bacillaceae</taxon>
        <taxon>Halobacillus</taxon>
    </lineage>
</organism>
<keyword evidence="3" id="KW-1185">Reference proteome</keyword>
<proteinExistence type="predicted"/>